<feature type="compositionally biased region" description="Pro residues" evidence="1">
    <location>
        <begin position="15"/>
        <end position="30"/>
    </location>
</feature>
<accession>A0A834M7P1</accession>
<dbReference type="AlphaFoldDB" id="A0A834M7P1"/>
<feature type="compositionally biased region" description="Polar residues" evidence="1">
    <location>
        <begin position="37"/>
        <end position="54"/>
    </location>
</feature>
<feature type="compositionally biased region" description="Basic and acidic residues" evidence="1">
    <location>
        <begin position="116"/>
        <end position="128"/>
    </location>
</feature>
<feature type="region of interest" description="Disordered" evidence="1">
    <location>
        <begin position="190"/>
        <end position="232"/>
    </location>
</feature>
<dbReference type="EMBL" id="JAACXV010011716">
    <property type="protein sequence ID" value="KAF7274961.1"/>
    <property type="molecule type" value="Genomic_DNA"/>
</dbReference>
<gene>
    <name evidence="2" type="ORF">GWI33_012376</name>
</gene>
<evidence type="ECO:0000313" key="3">
    <source>
        <dbReference type="Proteomes" id="UP000625711"/>
    </source>
</evidence>
<dbReference type="OrthoDB" id="10618164at2759"/>
<protein>
    <submittedName>
        <fullName evidence="2">Uncharacterized protein</fullName>
    </submittedName>
</protein>
<keyword evidence="3" id="KW-1185">Reference proteome</keyword>
<feature type="region of interest" description="Disordered" evidence="1">
    <location>
        <begin position="114"/>
        <end position="170"/>
    </location>
</feature>
<proteinExistence type="predicted"/>
<name>A0A834M7P1_RHYFE</name>
<reference evidence="2" key="1">
    <citation type="submission" date="2020-08" db="EMBL/GenBank/DDBJ databases">
        <title>Genome sequencing and assembly of the red palm weevil Rhynchophorus ferrugineus.</title>
        <authorList>
            <person name="Dias G.B."/>
            <person name="Bergman C.M."/>
            <person name="Manee M."/>
        </authorList>
    </citation>
    <scope>NUCLEOTIDE SEQUENCE</scope>
    <source>
        <strain evidence="2">AA-2017</strain>
        <tissue evidence="2">Whole larva</tissue>
    </source>
</reference>
<sequence>MRKIFENLSLTSTPKPHPTISEPPTPPSTPLSPKNAPETSRGASFNLPALSSQLPPMASKLPHGHAPQSSLGHAPATMIGQSSKTGQNFPLNLNMKREERDIGGVINGSADSYSEEVLRSKGDEESRRAGIFSGNIPFSHLNKTDNSSPPPLDSPLNVSQSTSIFDDKRSFDDGQARKWARIMRKKTNLAFGTRDRKQRTTDFGERSADEKSRDVLSNEISRFPNNNGGPRP</sequence>
<organism evidence="2 3">
    <name type="scientific">Rhynchophorus ferrugineus</name>
    <name type="common">Red palm weevil</name>
    <name type="synonym">Curculio ferrugineus</name>
    <dbReference type="NCBI Taxonomy" id="354439"/>
    <lineage>
        <taxon>Eukaryota</taxon>
        <taxon>Metazoa</taxon>
        <taxon>Ecdysozoa</taxon>
        <taxon>Arthropoda</taxon>
        <taxon>Hexapoda</taxon>
        <taxon>Insecta</taxon>
        <taxon>Pterygota</taxon>
        <taxon>Neoptera</taxon>
        <taxon>Endopterygota</taxon>
        <taxon>Coleoptera</taxon>
        <taxon>Polyphaga</taxon>
        <taxon>Cucujiformia</taxon>
        <taxon>Curculionidae</taxon>
        <taxon>Dryophthorinae</taxon>
        <taxon>Rhynchophorus</taxon>
    </lineage>
</organism>
<evidence type="ECO:0000313" key="2">
    <source>
        <dbReference type="EMBL" id="KAF7274961.1"/>
    </source>
</evidence>
<evidence type="ECO:0000256" key="1">
    <source>
        <dbReference type="SAM" id="MobiDB-lite"/>
    </source>
</evidence>
<dbReference type="Proteomes" id="UP000625711">
    <property type="component" value="Unassembled WGS sequence"/>
</dbReference>
<feature type="region of interest" description="Disordered" evidence="1">
    <location>
        <begin position="1"/>
        <end position="89"/>
    </location>
</feature>
<feature type="compositionally biased region" description="Basic and acidic residues" evidence="1">
    <location>
        <begin position="193"/>
        <end position="216"/>
    </location>
</feature>
<feature type="compositionally biased region" description="Polar residues" evidence="1">
    <location>
        <begin position="218"/>
        <end position="232"/>
    </location>
</feature>
<comment type="caution">
    <text evidence="2">The sequence shown here is derived from an EMBL/GenBank/DDBJ whole genome shotgun (WGS) entry which is preliminary data.</text>
</comment>
<feature type="compositionally biased region" description="Polar residues" evidence="1">
    <location>
        <begin position="79"/>
        <end position="89"/>
    </location>
</feature>